<comment type="catalytic activity">
    <reaction evidence="1">
        <text>a uridine in mRNA = a pseudouridine in mRNA</text>
        <dbReference type="Rhea" id="RHEA:56644"/>
        <dbReference type="Rhea" id="RHEA-COMP:14658"/>
        <dbReference type="Rhea" id="RHEA-COMP:14659"/>
        <dbReference type="ChEBI" id="CHEBI:65314"/>
        <dbReference type="ChEBI" id="CHEBI:65315"/>
    </reaction>
</comment>
<dbReference type="GO" id="GO:0005634">
    <property type="term" value="C:nucleus"/>
    <property type="evidence" value="ECO:0007669"/>
    <property type="project" value="TreeGrafter"/>
</dbReference>
<evidence type="ECO:0000256" key="4">
    <source>
        <dbReference type="ARBA" id="ARBA00022694"/>
    </source>
</evidence>
<keyword evidence="5" id="KW-0413">Isomerase</keyword>
<feature type="domain" description="Pseudouridine synthase II N-terminal" evidence="6">
    <location>
        <begin position="47"/>
        <end position="180"/>
    </location>
</feature>
<dbReference type="OrthoDB" id="9995526at2759"/>
<dbReference type="PANTHER" id="PTHR13767:SF2">
    <property type="entry name" value="PSEUDOURIDYLATE SYNTHASE TRUB1"/>
    <property type="match status" value="1"/>
</dbReference>
<keyword evidence="4" id="KW-0819">tRNA processing</keyword>
<name>A0A9N8ZXY1_9GLOM</name>
<dbReference type="HAMAP" id="MF_01080">
    <property type="entry name" value="TruB_bact"/>
    <property type="match status" value="1"/>
</dbReference>
<evidence type="ECO:0000256" key="1">
    <source>
        <dbReference type="ARBA" id="ARBA00001166"/>
    </source>
</evidence>
<dbReference type="GO" id="GO:1990481">
    <property type="term" value="P:mRNA pseudouridine synthesis"/>
    <property type="evidence" value="ECO:0007669"/>
    <property type="project" value="TreeGrafter"/>
</dbReference>
<dbReference type="InterPro" id="IPR002501">
    <property type="entry name" value="PsdUridine_synth_N"/>
</dbReference>
<sequence length="331" mass="37747">MAKKVKLHGIFAVNKPRGKTSVEILEVINKVFRAHAAATRIEMTKRKVVKLGHGGTLDPMASGVLVVGVNDGCKEINKYTFCDKVYEAVGMFGISTNTNDSEGKIIQRTPTEHISREKLEALLPKFVGTINQVPPLFSAIHMDGRRLYDYARSGEELPREIEPRPVIIQSIKLLAFTREHKYSEPTGTSSNYNEEFEDETEITSEIDGNNSNNMELTVKKGFRRQYVRPKKRAVPEIQEKKQEDGVKTIYPIFKINVKCGSGTYIRSLIRDIGEGMDSVAHMVELVRLEQGEFKLGEDVLEFEDCLEFDKIYDAINNHNRKLRQLEYSRRY</sequence>
<gene>
    <name evidence="7" type="ORF">ALEPTO_LOCUS3937</name>
</gene>
<dbReference type="GO" id="GO:0160148">
    <property type="term" value="F:tRNA pseudouridine(55) synthase activity"/>
    <property type="evidence" value="ECO:0007669"/>
    <property type="project" value="UniProtKB-EC"/>
</dbReference>
<dbReference type="GO" id="GO:0006400">
    <property type="term" value="P:tRNA modification"/>
    <property type="evidence" value="ECO:0007669"/>
    <property type="project" value="TreeGrafter"/>
</dbReference>
<reference evidence="7" key="1">
    <citation type="submission" date="2021-06" db="EMBL/GenBank/DDBJ databases">
        <authorList>
            <person name="Kallberg Y."/>
            <person name="Tangrot J."/>
            <person name="Rosling A."/>
        </authorList>
    </citation>
    <scope>NUCLEOTIDE SEQUENCE</scope>
    <source>
        <strain evidence="7">FL130A</strain>
    </source>
</reference>
<dbReference type="GO" id="GO:0003723">
    <property type="term" value="F:RNA binding"/>
    <property type="evidence" value="ECO:0007669"/>
    <property type="project" value="InterPro"/>
</dbReference>
<evidence type="ECO:0000256" key="3">
    <source>
        <dbReference type="ARBA" id="ARBA00012787"/>
    </source>
</evidence>
<protein>
    <recommendedName>
        <fullName evidence="3">tRNA pseudouridine(55) synthase</fullName>
        <ecNumber evidence="3">5.4.99.25</ecNumber>
    </recommendedName>
</protein>
<dbReference type="Proteomes" id="UP000789508">
    <property type="component" value="Unassembled WGS sequence"/>
</dbReference>
<dbReference type="Gene3D" id="3.30.2350.10">
    <property type="entry name" value="Pseudouridine synthase"/>
    <property type="match status" value="1"/>
</dbReference>
<dbReference type="NCBIfam" id="TIGR00431">
    <property type="entry name" value="TruB"/>
    <property type="match status" value="1"/>
</dbReference>
<dbReference type="InterPro" id="IPR014780">
    <property type="entry name" value="tRNA_psdUridine_synth_TruB"/>
</dbReference>
<dbReference type="PANTHER" id="PTHR13767">
    <property type="entry name" value="TRNA-PSEUDOURIDINE SYNTHASE"/>
    <property type="match status" value="1"/>
</dbReference>
<dbReference type="AlphaFoldDB" id="A0A9N8ZXY1"/>
<dbReference type="EC" id="5.4.99.25" evidence="3"/>
<comment type="caution">
    <text evidence="7">The sequence shown here is derived from an EMBL/GenBank/DDBJ whole genome shotgun (WGS) entry which is preliminary data.</text>
</comment>
<accession>A0A9N8ZXY1</accession>
<proteinExistence type="inferred from homology"/>
<evidence type="ECO:0000256" key="2">
    <source>
        <dbReference type="ARBA" id="ARBA00008999"/>
    </source>
</evidence>
<evidence type="ECO:0000259" key="6">
    <source>
        <dbReference type="Pfam" id="PF01509"/>
    </source>
</evidence>
<dbReference type="EMBL" id="CAJVPS010000812">
    <property type="protein sequence ID" value="CAG8510244.1"/>
    <property type="molecule type" value="Genomic_DNA"/>
</dbReference>
<evidence type="ECO:0000313" key="8">
    <source>
        <dbReference type="Proteomes" id="UP000789508"/>
    </source>
</evidence>
<evidence type="ECO:0000313" key="7">
    <source>
        <dbReference type="EMBL" id="CAG8510244.1"/>
    </source>
</evidence>
<dbReference type="Pfam" id="PF01509">
    <property type="entry name" value="TruB_N"/>
    <property type="match status" value="1"/>
</dbReference>
<keyword evidence="8" id="KW-1185">Reference proteome</keyword>
<comment type="similarity">
    <text evidence="2">Belongs to the pseudouridine synthase TruB family.</text>
</comment>
<organism evidence="7 8">
    <name type="scientific">Ambispora leptoticha</name>
    <dbReference type="NCBI Taxonomy" id="144679"/>
    <lineage>
        <taxon>Eukaryota</taxon>
        <taxon>Fungi</taxon>
        <taxon>Fungi incertae sedis</taxon>
        <taxon>Mucoromycota</taxon>
        <taxon>Glomeromycotina</taxon>
        <taxon>Glomeromycetes</taxon>
        <taxon>Archaeosporales</taxon>
        <taxon>Ambisporaceae</taxon>
        <taxon>Ambispora</taxon>
    </lineage>
</organism>
<dbReference type="InterPro" id="IPR020103">
    <property type="entry name" value="PsdUridine_synth_cat_dom_sf"/>
</dbReference>
<evidence type="ECO:0000256" key="5">
    <source>
        <dbReference type="ARBA" id="ARBA00023235"/>
    </source>
</evidence>
<dbReference type="SUPFAM" id="SSF55120">
    <property type="entry name" value="Pseudouridine synthase"/>
    <property type="match status" value="1"/>
</dbReference>